<dbReference type="Proteomes" id="UP000054558">
    <property type="component" value="Unassembled WGS sequence"/>
</dbReference>
<sequence length="434" mass="49043">MITIHPYYTFFQGAFRFAEGKKLTQQQYQYLMLFWGIARSKRNVSLLKLHKDPIRDLVGLPLGPEGALFVSSQEFLDLPKEVQVEFLHQREHQLALSITSVGHTSRSTGNAEPFHDKCDCHWVPTMEGTGLEWDRTRTNFEDYEFWIQYIARNILKPWGLRLEGEPCTFGPTLDGATLFHLLLGLDTSHPTVPRLLKRLANSGKVQPSMLDRLVVMPRFVGNISNPLTAAVFLGDRLLTGWLLANGANPNCFEVVTFSDGDKRVSESSWPIVQASVQGKPCFLKLLLEAGASVHVARGPITRKVLLGSPGTVEAPYRNLREMTSLHLAAYHRLFENVRILVLHGADFRRECDFREHRYKYGDHGESTAKDLRVPRGAVEAGFQDAHERHANFQRFCPAYDVLVEKAVSKALKQYDATVRAAVGKRRFLVLGCLS</sequence>
<protein>
    <submittedName>
        <fullName evidence="1">Uncharacterized protein</fullName>
    </submittedName>
</protein>
<name>A0A1Y1HWM9_KLENI</name>
<dbReference type="Gene3D" id="1.25.40.20">
    <property type="entry name" value="Ankyrin repeat-containing domain"/>
    <property type="match status" value="1"/>
</dbReference>
<gene>
    <name evidence="1" type="ORF">KFL_001340140</name>
</gene>
<dbReference type="InterPro" id="IPR036770">
    <property type="entry name" value="Ankyrin_rpt-contain_sf"/>
</dbReference>
<evidence type="ECO:0000313" key="1">
    <source>
        <dbReference type="EMBL" id="GAQ83060.1"/>
    </source>
</evidence>
<reference evidence="1 2" key="1">
    <citation type="journal article" date="2014" name="Nat. Commun.">
        <title>Klebsormidium flaccidum genome reveals primary factors for plant terrestrial adaptation.</title>
        <authorList>
            <person name="Hori K."/>
            <person name="Maruyama F."/>
            <person name="Fujisawa T."/>
            <person name="Togashi T."/>
            <person name="Yamamoto N."/>
            <person name="Seo M."/>
            <person name="Sato S."/>
            <person name="Yamada T."/>
            <person name="Mori H."/>
            <person name="Tajima N."/>
            <person name="Moriyama T."/>
            <person name="Ikeuchi M."/>
            <person name="Watanabe M."/>
            <person name="Wada H."/>
            <person name="Kobayashi K."/>
            <person name="Saito M."/>
            <person name="Masuda T."/>
            <person name="Sasaki-Sekimoto Y."/>
            <person name="Mashiguchi K."/>
            <person name="Awai K."/>
            <person name="Shimojima M."/>
            <person name="Masuda S."/>
            <person name="Iwai M."/>
            <person name="Nobusawa T."/>
            <person name="Narise T."/>
            <person name="Kondo S."/>
            <person name="Saito H."/>
            <person name="Sato R."/>
            <person name="Murakawa M."/>
            <person name="Ihara Y."/>
            <person name="Oshima-Yamada Y."/>
            <person name="Ohtaka K."/>
            <person name="Satoh M."/>
            <person name="Sonobe K."/>
            <person name="Ishii M."/>
            <person name="Ohtani R."/>
            <person name="Kanamori-Sato M."/>
            <person name="Honoki R."/>
            <person name="Miyazaki D."/>
            <person name="Mochizuki H."/>
            <person name="Umetsu J."/>
            <person name="Higashi K."/>
            <person name="Shibata D."/>
            <person name="Kamiya Y."/>
            <person name="Sato N."/>
            <person name="Nakamura Y."/>
            <person name="Tabata S."/>
            <person name="Ida S."/>
            <person name="Kurokawa K."/>
            <person name="Ohta H."/>
        </authorList>
    </citation>
    <scope>NUCLEOTIDE SEQUENCE [LARGE SCALE GENOMIC DNA]</scope>
    <source>
        <strain evidence="1 2">NIES-2285</strain>
    </source>
</reference>
<keyword evidence="2" id="KW-1185">Reference proteome</keyword>
<organism evidence="1 2">
    <name type="scientific">Klebsormidium nitens</name>
    <name type="common">Green alga</name>
    <name type="synonym">Ulothrix nitens</name>
    <dbReference type="NCBI Taxonomy" id="105231"/>
    <lineage>
        <taxon>Eukaryota</taxon>
        <taxon>Viridiplantae</taxon>
        <taxon>Streptophyta</taxon>
        <taxon>Klebsormidiophyceae</taxon>
        <taxon>Klebsormidiales</taxon>
        <taxon>Klebsormidiaceae</taxon>
        <taxon>Klebsormidium</taxon>
    </lineage>
</organism>
<dbReference type="OrthoDB" id="539213at2759"/>
<evidence type="ECO:0000313" key="2">
    <source>
        <dbReference type="Proteomes" id="UP000054558"/>
    </source>
</evidence>
<proteinExistence type="predicted"/>
<dbReference type="InterPro" id="IPR002110">
    <property type="entry name" value="Ankyrin_rpt"/>
</dbReference>
<accession>A0A1Y1HWM9</accession>
<dbReference type="SUPFAM" id="SSF48403">
    <property type="entry name" value="Ankyrin repeat"/>
    <property type="match status" value="1"/>
</dbReference>
<dbReference type="AlphaFoldDB" id="A0A1Y1HWM9"/>
<dbReference type="SMART" id="SM00248">
    <property type="entry name" value="ANK"/>
    <property type="match status" value="3"/>
</dbReference>
<dbReference type="EMBL" id="DF237083">
    <property type="protein sequence ID" value="GAQ83060.1"/>
    <property type="molecule type" value="Genomic_DNA"/>
</dbReference>